<comment type="caution">
    <text evidence="10">The sequence shown here is derived from an EMBL/GenBank/DDBJ whole genome shotgun (WGS) entry which is preliminary data.</text>
</comment>
<dbReference type="OrthoDB" id="9788336at2"/>
<feature type="domain" description="Ribosomal protein L9" evidence="9">
    <location>
        <begin position="13"/>
        <end position="40"/>
    </location>
</feature>
<feature type="region of interest" description="Disordered" evidence="8">
    <location>
        <begin position="147"/>
        <end position="203"/>
    </location>
</feature>
<dbReference type="PROSITE" id="PS00651">
    <property type="entry name" value="RIBOSOMAL_L9"/>
    <property type="match status" value="1"/>
</dbReference>
<dbReference type="FunFam" id="3.40.5.10:FF:000003">
    <property type="entry name" value="50S ribosomal protein L9"/>
    <property type="match status" value="1"/>
</dbReference>
<dbReference type="GO" id="GO:0003735">
    <property type="term" value="F:structural constituent of ribosome"/>
    <property type="evidence" value="ECO:0007669"/>
    <property type="project" value="InterPro"/>
</dbReference>
<dbReference type="PANTHER" id="PTHR21368">
    <property type="entry name" value="50S RIBOSOMAL PROTEIN L9"/>
    <property type="match status" value="1"/>
</dbReference>
<keyword evidence="2 7" id="KW-0699">rRNA-binding</keyword>
<evidence type="ECO:0000256" key="3">
    <source>
        <dbReference type="ARBA" id="ARBA00022884"/>
    </source>
</evidence>
<dbReference type="HAMAP" id="MF_00503">
    <property type="entry name" value="Ribosomal_bL9"/>
    <property type="match status" value="1"/>
</dbReference>
<keyword evidence="11" id="KW-1185">Reference proteome</keyword>
<evidence type="ECO:0000256" key="6">
    <source>
        <dbReference type="ARBA" id="ARBA00035292"/>
    </source>
</evidence>
<dbReference type="NCBIfam" id="TIGR00158">
    <property type="entry name" value="L9"/>
    <property type="match status" value="1"/>
</dbReference>
<dbReference type="Proteomes" id="UP000244081">
    <property type="component" value="Unassembled WGS sequence"/>
</dbReference>
<evidence type="ECO:0000256" key="2">
    <source>
        <dbReference type="ARBA" id="ARBA00022730"/>
    </source>
</evidence>
<dbReference type="InterPro" id="IPR020070">
    <property type="entry name" value="Ribosomal_bL9_N"/>
</dbReference>
<evidence type="ECO:0000256" key="4">
    <source>
        <dbReference type="ARBA" id="ARBA00022980"/>
    </source>
</evidence>
<dbReference type="SUPFAM" id="SSF55653">
    <property type="entry name" value="Ribosomal protein L9 C-domain"/>
    <property type="match status" value="1"/>
</dbReference>
<dbReference type="Pfam" id="PF03948">
    <property type="entry name" value="Ribosomal_L9_C"/>
    <property type="match status" value="1"/>
</dbReference>
<evidence type="ECO:0000256" key="1">
    <source>
        <dbReference type="ARBA" id="ARBA00010605"/>
    </source>
</evidence>
<organism evidence="10 11">
    <name type="scientific">Breoghania corrubedonensis</name>
    <dbReference type="NCBI Taxonomy" id="665038"/>
    <lineage>
        <taxon>Bacteria</taxon>
        <taxon>Pseudomonadati</taxon>
        <taxon>Pseudomonadota</taxon>
        <taxon>Alphaproteobacteria</taxon>
        <taxon>Hyphomicrobiales</taxon>
        <taxon>Stappiaceae</taxon>
        <taxon>Breoghania</taxon>
    </lineage>
</organism>
<reference evidence="10 11" key="1">
    <citation type="submission" date="2018-04" db="EMBL/GenBank/DDBJ databases">
        <title>Genomic Encyclopedia of Archaeal and Bacterial Type Strains, Phase II (KMG-II): from individual species to whole genera.</title>
        <authorList>
            <person name="Goeker M."/>
        </authorList>
    </citation>
    <scope>NUCLEOTIDE SEQUENCE [LARGE SCALE GENOMIC DNA]</scope>
    <source>
        <strain evidence="10 11">DSM 23382</strain>
    </source>
</reference>
<dbReference type="InterPro" id="IPR020069">
    <property type="entry name" value="Ribosomal_bL9_C"/>
</dbReference>
<dbReference type="InterPro" id="IPR036791">
    <property type="entry name" value="Ribosomal_bL9_C_sf"/>
</dbReference>
<sequence>MQVILLERVARLGQMGDTVRVRDGYARNYLLPQGKALRATKANEKRFEGERAQLEARNLERRQEAEQVAVKLDGASFVVIRSAGATGHLYGSVSTRDIANELTEGGFSLLRSQVRLDTPIKTIGLHSVVIVLHPEVEVSVQVNVARSDDEAERQARGEDLTQRENDAFEFEEDEEAEGEEGDEDAVEGEAEDAVADTEEADEA</sequence>
<dbReference type="RefSeq" id="WP_107990064.1">
    <property type="nucleotide sequence ID" value="NZ_QAYG01000004.1"/>
</dbReference>
<dbReference type="GO" id="GO:1990904">
    <property type="term" value="C:ribonucleoprotein complex"/>
    <property type="evidence" value="ECO:0007669"/>
    <property type="project" value="UniProtKB-KW"/>
</dbReference>
<dbReference type="InterPro" id="IPR000244">
    <property type="entry name" value="Ribosomal_bL9"/>
</dbReference>
<evidence type="ECO:0000313" key="11">
    <source>
        <dbReference type="Proteomes" id="UP000244081"/>
    </source>
</evidence>
<comment type="similarity">
    <text evidence="1 7">Belongs to the bacterial ribosomal protein bL9 family.</text>
</comment>
<evidence type="ECO:0000313" key="10">
    <source>
        <dbReference type="EMBL" id="PTW60449.1"/>
    </source>
</evidence>
<evidence type="ECO:0000256" key="7">
    <source>
        <dbReference type="HAMAP-Rule" id="MF_00503"/>
    </source>
</evidence>
<name>A0A2T5V9L6_9HYPH</name>
<dbReference type="GO" id="GO:0005840">
    <property type="term" value="C:ribosome"/>
    <property type="evidence" value="ECO:0007669"/>
    <property type="project" value="UniProtKB-KW"/>
</dbReference>
<dbReference type="AlphaFoldDB" id="A0A2T5V9L6"/>
<comment type="function">
    <text evidence="7">Binds to the 23S rRNA.</text>
</comment>
<dbReference type="Pfam" id="PF01281">
    <property type="entry name" value="Ribosomal_L9_N"/>
    <property type="match status" value="1"/>
</dbReference>
<accession>A0A2T5V9L6</accession>
<dbReference type="Gene3D" id="3.10.430.100">
    <property type="entry name" value="Ribosomal protein L9, C-terminal domain"/>
    <property type="match status" value="1"/>
</dbReference>
<dbReference type="EMBL" id="QAYG01000004">
    <property type="protein sequence ID" value="PTW60449.1"/>
    <property type="molecule type" value="Genomic_DNA"/>
</dbReference>
<evidence type="ECO:0000256" key="8">
    <source>
        <dbReference type="SAM" id="MobiDB-lite"/>
    </source>
</evidence>
<dbReference type="GO" id="GO:0019843">
    <property type="term" value="F:rRNA binding"/>
    <property type="evidence" value="ECO:0007669"/>
    <property type="project" value="UniProtKB-UniRule"/>
</dbReference>
<keyword evidence="5 7" id="KW-0687">Ribonucleoprotein</keyword>
<dbReference type="InterPro" id="IPR009027">
    <property type="entry name" value="Ribosomal_bL9/RNase_H1_N"/>
</dbReference>
<keyword evidence="4 7" id="KW-0689">Ribosomal protein</keyword>
<dbReference type="InterPro" id="IPR036935">
    <property type="entry name" value="Ribosomal_bL9_N_sf"/>
</dbReference>
<dbReference type="SUPFAM" id="SSF55658">
    <property type="entry name" value="L9 N-domain-like"/>
    <property type="match status" value="1"/>
</dbReference>
<evidence type="ECO:0000256" key="5">
    <source>
        <dbReference type="ARBA" id="ARBA00023274"/>
    </source>
</evidence>
<dbReference type="Gene3D" id="3.40.5.10">
    <property type="entry name" value="Ribosomal protein L9, N-terminal domain"/>
    <property type="match status" value="1"/>
</dbReference>
<feature type="compositionally biased region" description="Basic and acidic residues" evidence="8">
    <location>
        <begin position="147"/>
        <end position="166"/>
    </location>
</feature>
<feature type="compositionally biased region" description="Acidic residues" evidence="8">
    <location>
        <begin position="167"/>
        <end position="203"/>
    </location>
</feature>
<keyword evidence="3 7" id="KW-0694">RNA-binding</keyword>
<dbReference type="GO" id="GO:0006412">
    <property type="term" value="P:translation"/>
    <property type="evidence" value="ECO:0007669"/>
    <property type="project" value="UniProtKB-UniRule"/>
</dbReference>
<evidence type="ECO:0000259" key="9">
    <source>
        <dbReference type="PROSITE" id="PS00651"/>
    </source>
</evidence>
<protein>
    <recommendedName>
        <fullName evidence="6 7">Large ribosomal subunit protein bL9</fullName>
    </recommendedName>
</protein>
<dbReference type="InterPro" id="IPR020594">
    <property type="entry name" value="Ribosomal_bL9_bac/chp"/>
</dbReference>
<proteinExistence type="inferred from homology"/>
<gene>
    <name evidence="7" type="primary">rplI</name>
    <name evidence="10" type="ORF">C8N35_10472</name>
</gene>